<feature type="domain" description="RNA polymerase sigma-70 region 2" evidence="7">
    <location>
        <begin position="23"/>
        <end position="90"/>
    </location>
</feature>
<dbReference type="InterPro" id="IPR013324">
    <property type="entry name" value="RNA_pol_sigma_r3/r4-like"/>
</dbReference>
<dbReference type="GO" id="GO:0003677">
    <property type="term" value="F:DNA binding"/>
    <property type="evidence" value="ECO:0007669"/>
    <property type="project" value="UniProtKB-KW"/>
</dbReference>
<reference evidence="9 10" key="1">
    <citation type="submission" date="2018-06" db="EMBL/GenBank/DDBJ databases">
        <authorList>
            <consortium name="Pathogen Informatics"/>
            <person name="Doyle S."/>
        </authorList>
    </citation>
    <scope>NUCLEOTIDE SEQUENCE [LARGE SCALE GENOMIC DNA]</scope>
    <source>
        <strain evidence="10">NCTC 10815</strain>
    </source>
</reference>
<evidence type="ECO:0000256" key="1">
    <source>
        <dbReference type="ARBA" id="ARBA00010641"/>
    </source>
</evidence>
<dbReference type="InterPro" id="IPR014284">
    <property type="entry name" value="RNA_pol_sigma-70_dom"/>
</dbReference>
<keyword evidence="4 6" id="KW-0238">DNA-binding</keyword>
<dbReference type="PANTHER" id="PTHR43133">
    <property type="entry name" value="RNA POLYMERASE ECF-TYPE SIGMA FACTO"/>
    <property type="match status" value="1"/>
</dbReference>
<evidence type="ECO:0000256" key="6">
    <source>
        <dbReference type="RuleBase" id="RU000716"/>
    </source>
</evidence>
<evidence type="ECO:0000259" key="8">
    <source>
        <dbReference type="Pfam" id="PF04545"/>
    </source>
</evidence>
<gene>
    <name evidence="9" type="primary">sigK</name>
    <name evidence="9" type="ORF">NCTC10815_02768</name>
</gene>
<keyword evidence="5 6" id="KW-0804">Transcription</keyword>
<evidence type="ECO:0000256" key="3">
    <source>
        <dbReference type="ARBA" id="ARBA00023082"/>
    </source>
</evidence>
<dbReference type="Proteomes" id="UP000254879">
    <property type="component" value="Unassembled WGS sequence"/>
</dbReference>
<dbReference type="InterPro" id="IPR007630">
    <property type="entry name" value="RNA_pol_sigma70_r4"/>
</dbReference>
<dbReference type="GO" id="GO:0016987">
    <property type="term" value="F:sigma factor activity"/>
    <property type="evidence" value="ECO:0007669"/>
    <property type="project" value="UniProtKB-KW"/>
</dbReference>
<dbReference type="EMBL" id="UGPG01000001">
    <property type="protein sequence ID" value="STY45391.1"/>
    <property type="molecule type" value="Genomic_DNA"/>
</dbReference>
<dbReference type="GO" id="GO:0006352">
    <property type="term" value="P:DNA-templated transcription initiation"/>
    <property type="evidence" value="ECO:0007669"/>
    <property type="project" value="InterPro"/>
</dbReference>
<evidence type="ECO:0000256" key="2">
    <source>
        <dbReference type="ARBA" id="ARBA00023015"/>
    </source>
</evidence>
<dbReference type="InterPro" id="IPR000838">
    <property type="entry name" value="RNA_pol_sigma70_ECF_CS"/>
</dbReference>
<dbReference type="AlphaFoldDB" id="A0A378MGI4"/>
<evidence type="ECO:0000259" key="7">
    <source>
        <dbReference type="Pfam" id="PF04542"/>
    </source>
</evidence>
<protein>
    <recommendedName>
        <fullName evidence="6">RNA polymerase sigma factor</fullName>
    </recommendedName>
</protein>
<dbReference type="OrthoDB" id="9784272at2"/>
<organism evidence="9 10">
    <name type="scientific">Listeria grayi</name>
    <name type="common">Listeria murrayi</name>
    <dbReference type="NCBI Taxonomy" id="1641"/>
    <lineage>
        <taxon>Bacteria</taxon>
        <taxon>Bacillati</taxon>
        <taxon>Bacillota</taxon>
        <taxon>Bacilli</taxon>
        <taxon>Bacillales</taxon>
        <taxon>Listeriaceae</taxon>
        <taxon>Listeria</taxon>
    </lineage>
</organism>
<keyword evidence="3 6" id="KW-0731">Sigma factor</keyword>
<evidence type="ECO:0000313" key="9">
    <source>
        <dbReference type="EMBL" id="STY45391.1"/>
    </source>
</evidence>
<feature type="domain" description="RNA polymerase sigma-70 region 4" evidence="8">
    <location>
        <begin position="126"/>
        <end position="174"/>
    </location>
</feature>
<evidence type="ECO:0000313" key="10">
    <source>
        <dbReference type="Proteomes" id="UP000254879"/>
    </source>
</evidence>
<dbReference type="Pfam" id="PF04545">
    <property type="entry name" value="Sigma70_r4"/>
    <property type="match status" value="1"/>
</dbReference>
<proteinExistence type="inferred from homology"/>
<evidence type="ECO:0000256" key="4">
    <source>
        <dbReference type="ARBA" id="ARBA00023125"/>
    </source>
</evidence>
<dbReference type="NCBIfam" id="TIGR02937">
    <property type="entry name" value="sigma70-ECF"/>
    <property type="match status" value="1"/>
</dbReference>
<dbReference type="Gene3D" id="1.10.1740.10">
    <property type="match status" value="1"/>
</dbReference>
<sequence>MSDVDIILYEQVEDGQREALEALYDKYHKLIFSFAYRMVKNKELAEEIVQEVFIKIWTKKGLYQAEKGKFSSWLLTITRNLSIDLIRKQKEVPYELQEEREKVPDGQPLPEDLTIWKEKRAEINQALAELKENQQQIIQLFYFQSCTQVQIATKLDIPLGTVKGRLRLALKHLKDIMVERRKYDE</sequence>
<dbReference type="Gene3D" id="1.10.10.10">
    <property type="entry name" value="Winged helix-like DNA-binding domain superfamily/Winged helix DNA-binding domain"/>
    <property type="match status" value="1"/>
</dbReference>
<keyword evidence="2 6" id="KW-0805">Transcription regulation</keyword>
<dbReference type="InterPro" id="IPR007627">
    <property type="entry name" value="RNA_pol_sigma70_r2"/>
</dbReference>
<dbReference type="InterPro" id="IPR013325">
    <property type="entry name" value="RNA_pol_sigma_r2"/>
</dbReference>
<dbReference type="PROSITE" id="PS01063">
    <property type="entry name" value="SIGMA70_ECF"/>
    <property type="match status" value="1"/>
</dbReference>
<dbReference type="Pfam" id="PF04542">
    <property type="entry name" value="Sigma70_r2"/>
    <property type="match status" value="1"/>
</dbReference>
<accession>A0A378MGI4</accession>
<dbReference type="InterPro" id="IPR039425">
    <property type="entry name" value="RNA_pol_sigma-70-like"/>
</dbReference>
<evidence type="ECO:0000256" key="5">
    <source>
        <dbReference type="ARBA" id="ARBA00023163"/>
    </source>
</evidence>
<dbReference type="SUPFAM" id="SSF88946">
    <property type="entry name" value="Sigma2 domain of RNA polymerase sigma factors"/>
    <property type="match status" value="1"/>
</dbReference>
<dbReference type="CDD" id="cd06171">
    <property type="entry name" value="Sigma70_r4"/>
    <property type="match status" value="1"/>
</dbReference>
<dbReference type="RefSeq" id="WP_003758028.1">
    <property type="nucleotide sequence ID" value="NZ_CABKNG010000002.1"/>
</dbReference>
<dbReference type="PANTHER" id="PTHR43133:SF62">
    <property type="entry name" value="RNA POLYMERASE SIGMA FACTOR SIGZ"/>
    <property type="match status" value="1"/>
</dbReference>
<comment type="similarity">
    <text evidence="1 6">Belongs to the sigma-70 factor family. ECF subfamily.</text>
</comment>
<name>A0A378MGI4_LISGR</name>
<dbReference type="SUPFAM" id="SSF88659">
    <property type="entry name" value="Sigma3 and sigma4 domains of RNA polymerase sigma factors"/>
    <property type="match status" value="1"/>
</dbReference>
<dbReference type="InterPro" id="IPR036388">
    <property type="entry name" value="WH-like_DNA-bd_sf"/>
</dbReference>